<name>A0A2N3IER0_9BACT</name>
<accession>A0A2N3IER0</accession>
<dbReference type="SUPFAM" id="SSF53474">
    <property type="entry name" value="alpha/beta-Hydrolases"/>
    <property type="match status" value="1"/>
</dbReference>
<dbReference type="PANTHER" id="PTHR47751">
    <property type="entry name" value="SUPERFAMILY HYDROLASE, PUTATIVE (AFU_ORTHOLOGUE AFUA_2G16580)-RELATED"/>
    <property type="match status" value="1"/>
</dbReference>
<proteinExistence type="predicted"/>
<dbReference type="Proteomes" id="UP000233618">
    <property type="component" value="Unassembled WGS sequence"/>
</dbReference>
<dbReference type="InterPro" id="IPR029058">
    <property type="entry name" value="AB_hydrolase_fold"/>
</dbReference>
<sequence length="298" mass="33429">MKNYSLTKVNYLSDGLKICALQYIPHKNSKCPAIVMAHGFGLPKEAYINKFAELFAENGFAVILFDYRNLGESEGTPRGEINPFMQIDDYKNSISYAASLEKVDANRIGIWGTSYSGGHVIVTAATDRRVKCVVSQVPTISGSQSSSRRMPAQKDDGYWKLVSKDRINRLKGKEPMMKKLVGEANLNPLYPMEEAREYYTKAQALSTSASNEVTFRSTEYARMYEPGIYASMVSPTPILFVVALKDIVTPTDLCLKSYQESLQPKELITLPGGHFTPYIEQFDIVAKAAINWFLNHLY</sequence>
<reference evidence="2 3" key="1">
    <citation type="journal article" date="2017" name="Front. Microbiol.">
        <title>Labilibaculum manganireducens gen. nov., sp. nov. and Labilibaculum filiforme sp. nov., Novel Bacteroidetes Isolated from Subsurface Sediments of the Baltic Sea.</title>
        <authorList>
            <person name="Vandieken V."/>
            <person name="Marshall I.P."/>
            <person name="Niemann H."/>
            <person name="Engelen B."/>
            <person name="Cypionka H."/>
        </authorList>
    </citation>
    <scope>NUCLEOTIDE SEQUENCE [LARGE SCALE GENOMIC DNA]</scope>
    <source>
        <strain evidence="2 3">59.10-2M</strain>
    </source>
</reference>
<evidence type="ECO:0000313" key="3">
    <source>
        <dbReference type="Proteomes" id="UP000233618"/>
    </source>
</evidence>
<dbReference type="PANTHER" id="PTHR47751:SF2">
    <property type="entry name" value="DLTD N-TERMINAL DOMAIN PROTEIN (AFU_ORTHOLOGUE AFUA_8G00380)-RELATED"/>
    <property type="match status" value="1"/>
</dbReference>
<evidence type="ECO:0000259" key="1">
    <source>
        <dbReference type="Pfam" id="PF02129"/>
    </source>
</evidence>
<dbReference type="Gene3D" id="1.10.10.800">
    <property type="match status" value="1"/>
</dbReference>
<keyword evidence="3" id="KW-1185">Reference proteome</keyword>
<dbReference type="AlphaFoldDB" id="A0A2N3IER0"/>
<gene>
    <name evidence="2" type="ORF">BZG01_03465</name>
</gene>
<dbReference type="Gene3D" id="3.40.50.1820">
    <property type="entry name" value="alpha/beta hydrolase"/>
    <property type="match status" value="1"/>
</dbReference>
<feature type="domain" description="Xaa-Pro dipeptidyl-peptidase-like" evidence="1">
    <location>
        <begin position="14"/>
        <end position="275"/>
    </location>
</feature>
<dbReference type="RefSeq" id="WP_101308434.1">
    <property type="nucleotide sequence ID" value="NZ_CAXXEE010000003.1"/>
</dbReference>
<dbReference type="InterPro" id="IPR000383">
    <property type="entry name" value="Xaa-Pro-like_dom"/>
</dbReference>
<dbReference type="EMBL" id="MVDE01000003">
    <property type="protein sequence ID" value="PKQ68786.1"/>
    <property type="molecule type" value="Genomic_DNA"/>
</dbReference>
<dbReference type="GO" id="GO:0016787">
    <property type="term" value="F:hydrolase activity"/>
    <property type="evidence" value="ECO:0007669"/>
    <property type="project" value="InterPro"/>
</dbReference>
<dbReference type="InterPro" id="IPR051411">
    <property type="entry name" value="Polyketide_trans_af380"/>
</dbReference>
<dbReference type="Pfam" id="PF02129">
    <property type="entry name" value="Peptidase_S15"/>
    <property type="match status" value="1"/>
</dbReference>
<protein>
    <submittedName>
        <fullName evidence="2">Acetylxylan esterase</fullName>
    </submittedName>
</protein>
<comment type="caution">
    <text evidence="2">The sequence shown here is derived from an EMBL/GenBank/DDBJ whole genome shotgun (WGS) entry which is preliminary data.</text>
</comment>
<organism evidence="2 3">
    <name type="scientific">Labilibaculum manganireducens</name>
    <dbReference type="NCBI Taxonomy" id="1940525"/>
    <lineage>
        <taxon>Bacteria</taxon>
        <taxon>Pseudomonadati</taxon>
        <taxon>Bacteroidota</taxon>
        <taxon>Bacteroidia</taxon>
        <taxon>Marinilabiliales</taxon>
        <taxon>Marinifilaceae</taxon>
        <taxon>Labilibaculum</taxon>
    </lineage>
</organism>
<evidence type="ECO:0000313" key="2">
    <source>
        <dbReference type="EMBL" id="PKQ68786.1"/>
    </source>
</evidence>